<dbReference type="InterPro" id="IPR046513">
    <property type="entry name" value="DUF6691"/>
</dbReference>
<accession>A0A7S4U915</accession>
<sequence length="205" mass="21431">MSCAIATATISSVLQGSPLSFSLAPIVASSPEVFHFAKVCGFGLLSALPGMLYISNSNLQLREICMGTWSGLCFGCGLTFGGMVRPSVIATALSPTIFNPTLWVLFGSALFTTLFWYQIARFQGTVPEARVVSGGVVDGRLVCGAALFGVGWGMTGMCPGPLICGLGAFPTALSLFGVFGGVSAGFWGAKLLFDRNNINFFDAKK</sequence>
<proteinExistence type="predicted"/>
<feature type="transmembrane region" description="Helical" evidence="1">
    <location>
        <begin position="97"/>
        <end position="119"/>
    </location>
</feature>
<keyword evidence="1" id="KW-1133">Transmembrane helix</keyword>
<dbReference type="EMBL" id="HBKR01028622">
    <property type="protein sequence ID" value="CAE2322730.1"/>
    <property type="molecule type" value="Transcribed_RNA"/>
</dbReference>
<feature type="transmembrane region" description="Helical" evidence="1">
    <location>
        <begin position="66"/>
        <end position="85"/>
    </location>
</feature>
<keyword evidence="1" id="KW-0472">Membrane</keyword>
<dbReference type="AlphaFoldDB" id="A0A7S4U915"/>
<dbReference type="Pfam" id="PF20398">
    <property type="entry name" value="DUF6691"/>
    <property type="match status" value="1"/>
</dbReference>
<protein>
    <recommendedName>
        <fullName evidence="3">Sulphur transport domain-containing protein</fullName>
    </recommendedName>
</protein>
<keyword evidence="1" id="KW-0812">Transmembrane</keyword>
<evidence type="ECO:0000313" key="2">
    <source>
        <dbReference type="EMBL" id="CAE2322730.1"/>
    </source>
</evidence>
<reference evidence="2" key="1">
    <citation type="submission" date="2021-01" db="EMBL/GenBank/DDBJ databases">
        <authorList>
            <person name="Corre E."/>
            <person name="Pelletier E."/>
            <person name="Niang G."/>
            <person name="Scheremetjew M."/>
            <person name="Finn R."/>
            <person name="Kale V."/>
            <person name="Holt S."/>
            <person name="Cochrane G."/>
            <person name="Meng A."/>
            <person name="Brown T."/>
            <person name="Cohen L."/>
        </authorList>
    </citation>
    <scope>NUCLEOTIDE SEQUENCE</scope>
    <source>
        <strain evidence="2">SoJaBio B1-5/56/2</strain>
    </source>
</reference>
<organism evidence="2">
    <name type="scientific">Paramoeba aestuarina</name>
    <dbReference type="NCBI Taxonomy" id="180227"/>
    <lineage>
        <taxon>Eukaryota</taxon>
        <taxon>Amoebozoa</taxon>
        <taxon>Discosea</taxon>
        <taxon>Flabellinia</taxon>
        <taxon>Dactylopodida</taxon>
        <taxon>Paramoebidae</taxon>
        <taxon>Paramoeba</taxon>
    </lineage>
</organism>
<name>A0A7S4U915_9EUKA</name>
<evidence type="ECO:0000256" key="1">
    <source>
        <dbReference type="SAM" id="Phobius"/>
    </source>
</evidence>
<feature type="transmembrane region" description="Helical" evidence="1">
    <location>
        <begin position="131"/>
        <end position="152"/>
    </location>
</feature>
<feature type="transmembrane region" description="Helical" evidence="1">
    <location>
        <begin position="172"/>
        <end position="193"/>
    </location>
</feature>
<feature type="transmembrane region" description="Helical" evidence="1">
    <location>
        <begin position="32"/>
        <end position="54"/>
    </location>
</feature>
<evidence type="ECO:0008006" key="3">
    <source>
        <dbReference type="Google" id="ProtNLM"/>
    </source>
</evidence>
<gene>
    <name evidence="2" type="ORF">NAES01612_LOCUS18667</name>
</gene>